<sequence length="152" mass="17480">MTFADTVRLLLCHHPALWFKSDQDAEQFRFCDRWTGGEILSGAGRLLAMQAGHPDEWKLNINHTKPDCPYEPDECDEGEPITEAFLSNVRMYMTFNVYPNIDAQGDFIRDHTPEVSLDIENYCTLRLFFDLSTLAGLSRRNLPEAGIRLLLR</sequence>
<dbReference type="AlphaFoldDB" id="A0A212IN62"/>
<protein>
    <submittedName>
        <fullName evidence="1">Uncharacterized protein</fullName>
    </submittedName>
</protein>
<organism evidence="1">
    <name type="scientific">uncultured Citrobacter sp</name>
    <dbReference type="NCBI Taxonomy" id="200446"/>
    <lineage>
        <taxon>Bacteria</taxon>
        <taxon>Pseudomonadati</taxon>
        <taxon>Pseudomonadota</taxon>
        <taxon>Gammaproteobacteria</taxon>
        <taxon>Enterobacterales</taxon>
        <taxon>Enterobacteriaceae</taxon>
        <taxon>Citrobacter</taxon>
        <taxon>environmental samples</taxon>
    </lineage>
</organism>
<name>A0A212IN62_9ENTR</name>
<dbReference type="EMBL" id="FLUA01000057">
    <property type="protein sequence ID" value="SBV67867.1"/>
    <property type="molecule type" value="Genomic_DNA"/>
</dbReference>
<reference evidence="1" key="1">
    <citation type="submission" date="2016-04" db="EMBL/GenBank/DDBJ databases">
        <authorList>
            <person name="Evans L.H."/>
            <person name="Alamgir A."/>
            <person name="Owens N."/>
            <person name="Weber N.D."/>
            <person name="Virtaneva K."/>
            <person name="Barbian K."/>
            <person name="Babar A."/>
            <person name="Rosenke K."/>
        </authorList>
    </citation>
    <scope>NUCLEOTIDE SEQUENCE</scope>
    <source>
        <strain evidence="1">86-2</strain>
    </source>
</reference>
<proteinExistence type="predicted"/>
<gene>
    <name evidence="1" type="ORF">KL86CIT2_570001</name>
</gene>
<accession>A0A212IN62</accession>
<evidence type="ECO:0000313" key="1">
    <source>
        <dbReference type="EMBL" id="SBV67867.1"/>
    </source>
</evidence>